<dbReference type="PANTHER" id="PTHR37315:SF1">
    <property type="entry name" value="UPF0311 PROTEIN BLR7842"/>
    <property type="match status" value="1"/>
</dbReference>
<name>A0AAN6NET8_9PEZI</name>
<dbReference type="Proteomes" id="UP001303473">
    <property type="component" value="Unassembled WGS sequence"/>
</dbReference>
<feature type="chain" id="PRO_5043011559" evidence="1">
    <location>
        <begin position="21"/>
        <end position="163"/>
    </location>
</feature>
<evidence type="ECO:0000256" key="1">
    <source>
        <dbReference type="SAM" id="SignalP"/>
    </source>
</evidence>
<keyword evidence="3" id="KW-1185">Reference proteome</keyword>
<proteinExistence type="predicted"/>
<reference evidence="3" key="1">
    <citation type="journal article" date="2023" name="Mol. Phylogenet. Evol.">
        <title>Genome-scale phylogeny and comparative genomics of the fungal order Sordariales.</title>
        <authorList>
            <person name="Hensen N."/>
            <person name="Bonometti L."/>
            <person name="Westerberg I."/>
            <person name="Brannstrom I.O."/>
            <person name="Guillou S."/>
            <person name="Cros-Aarteil S."/>
            <person name="Calhoun S."/>
            <person name="Haridas S."/>
            <person name="Kuo A."/>
            <person name="Mondo S."/>
            <person name="Pangilinan J."/>
            <person name="Riley R."/>
            <person name="LaButti K."/>
            <person name="Andreopoulos B."/>
            <person name="Lipzen A."/>
            <person name="Chen C."/>
            <person name="Yan M."/>
            <person name="Daum C."/>
            <person name="Ng V."/>
            <person name="Clum A."/>
            <person name="Steindorff A."/>
            <person name="Ohm R.A."/>
            <person name="Martin F."/>
            <person name="Silar P."/>
            <person name="Natvig D.O."/>
            <person name="Lalanne C."/>
            <person name="Gautier V."/>
            <person name="Ament-Velasquez S.L."/>
            <person name="Kruys A."/>
            <person name="Hutchinson M.I."/>
            <person name="Powell A.J."/>
            <person name="Barry K."/>
            <person name="Miller A.N."/>
            <person name="Grigoriev I.V."/>
            <person name="Debuchy R."/>
            <person name="Gladieux P."/>
            <person name="Hiltunen Thoren M."/>
            <person name="Johannesson H."/>
        </authorList>
    </citation>
    <scope>NUCLEOTIDE SEQUENCE [LARGE SCALE GENOMIC DNA]</scope>
    <source>
        <strain evidence="3">CBS 340.73</strain>
    </source>
</reference>
<dbReference type="EMBL" id="MU853759">
    <property type="protein sequence ID" value="KAK3944454.1"/>
    <property type="molecule type" value="Genomic_DNA"/>
</dbReference>
<dbReference type="Gene3D" id="2.40.160.20">
    <property type="match status" value="1"/>
</dbReference>
<feature type="signal peptide" evidence="1">
    <location>
        <begin position="1"/>
        <end position="20"/>
    </location>
</feature>
<dbReference type="InterPro" id="IPR020915">
    <property type="entry name" value="UPF0311"/>
</dbReference>
<dbReference type="PANTHER" id="PTHR37315">
    <property type="entry name" value="UPF0311 PROTEIN BLR7842"/>
    <property type="match status" value="1"/>
</dbReference>
<dbReference type="Pfam" id="PF11578">
    <property type="entry name" value="DUF3237"/>
    <property type="match status" value="1"/>
</dbReference>
<keyword evidence="1" id="KW-0732">Signal</keyword>
<evidence type="ECO:0000313" key="2">
    <source>
        <dbReference type="EMBL" id="KAK3944454.1"/>
    </source>
</evidence>
<evidence type="ECO:0000313" key="3">
    <source>
        <dbReference type="Proteomes" id="UP001303473"/>
    </source>
</evidence>
<comment type="caution">
    <text evidence="2">The sequence shown here is derived from an EMBL/GenBank/DDBJ whole genome shotgun (WGS) entry which is preliminary data.</text>
</comment>
<protein>
    <submittedName>
        <fullName evidence="2">Uncharacterized protein</fullName>
    </submittedName>
</protein>
<organism evidence="2 3">
    <name type="scientific">Diplogelasinospora grovesii</name>
    <dbReference type="NCBI Taxonomy" id="303347"/>
    <lineage>
        <taxon>Eukaryota</taxon>
        <taxon>Fungi</taxon>
        <taxon>Dikarya</taxon>
        <taxon>Ascomycota</taxon>
        <taxon>Pezizomycotina</taxon>
        <taxon>Sordariomycetes</taxon>
        <taxon>Sordariomycetidae</taxon>
        <taxon>Sordariales</taxon>
        <taxon>Diplogelasinosporaceae</taxon>
        <taxon>Diplogelasinospora</taxon>
    </lineage>
</organism>
<dbReference type="AlphaFoldDB" id="A0AAN6NET8"/>
<gene>
    <name evidence="2" type="ORF">QBC46DRAFT_374359</name>
</gene>
<sequence>MFKSILALLIITLAAMATAGAPRGPKPPALTYLFTVNNSLSTGVTISPTRSAIPITSGAFAGPKLNGTLLSIGVDFYDRDAAGNIYPDAAYVMQTSDGANIIARARGHAPVEYITFETGAPQYAWLNGIVGVTYVSLIPGAVRIDVWQWGPDLTTNGRNCWEG</sequence>
<accession>A0AAN6NET8</accession>